<evidence type="ECO:0000256" key="2">
    <source>
        <dbReference type="ARBA" id="ARBA00022723"/>
    </source>
</evidence>
<feature type="domain" description="Xylanolytic transcriptional activator regulatory" evidence="10">
    <location>
        <begin position="467"/>
        <end position="544"/>
    </location>
</feature>
<dbReference type="AlphaFoldDB" id="A0A9W9NDM9"/>
<dbReference type="CDD" id="cd00067">
    <property type="entry name" value="GAL4"/>
    <property type="match status" value="1"/>
</dbReference>
<dbReference type="InterPro" id="IPR007219">
    <property type="entry name" value="XnlR_reg_dom"/>
</dbReference>
<keyword evidence="7" id="KW-0539">Nucleus</keyword>
<evidence type="ECO:0000313" key="11">
    <source>
        <dbReference type="EMBL" id="KAJ5217927.1"/>
    </source>
</evidence>
<dbReference type="Gene3D" id="4.10.240.10">
    <property type="entry name" value="Zn(2)-C6 fungal-type DNA-binding domain"/>
    <property type="match status" value="1"/>
</dbReference>
<dbReference type="SMART" id="SM00066">
    <property type="entry name" value="GAL4"/>
    <property type="match status" value="1"/>
</dbReference>
<keyword evidence="6" id="KW-0804">Transcription</keyword>
<dbReference type="OrthoDB" id="2154091at2759"/>
<proteinExistence type="predicted"/>
<dbReference type="GO" id="GO:0000981">
    <property type="term" value="F:DNA-binding transcription factor activity, RNA polymerase II-specific"/>
    <property type="evidence" value="ECO:0007669"/>
    <property type="project" value="InterPro"/>
</dbReference>
<dbReference type="Pfam" id="PF04082">
    <property type="entry name" value="Fungal_trans"/>
    <property type="match status" value="1"/>
</dbReference>
<protein>
    <recommendedName>
        <fullName evidence="13">Transcription factor domain-containing protein</fullName>
    </recommendedName>
</protein>
<evidence type="ECO:0000256" key="6">
    <source>
        <dbReference type="ARBA" id="ARBA00023163"/>
    </source>
</evidence>
<evidence type="ECO:0008006" key="13">
    <source>
        <dbReference type="Google" id="ProtNLM"/>
    </source>
</evidence>
<dbReference type="SUPFAM" id="SSF57701">
    <property type="entry name" value="Zn2/Cys6 DNA-binding domain"/>
    <property type="match status" value="1"/>
</dbReference>
<dbReference type="InterPro" id="IPR001138">
    <property type="entry name" value="Zn2Cys6_DnaBD"/>
</dbReference>
<keyword evidence="12" id="KW-1185">Reference proteome</keyword>
<reference evidence="11" key="2">
    <citation type="journal article" date="2023" name="IMA Fungus">
        <title>Comparative genomic study of the Penicillium genus elucidates a diverse pangenome and 15 lateral gene transfer events.</title>
        <authorList>
            <person name="Petersen C."/>
            <person name="Sorensen T."/>
            <person name="Nielsen M.R."/>
            <person name="Sondergaard T.E."/>
            <person name="Sorensen J.L."/>
            <person name="Fitzpatrick D.A."/>
            <person name="Frisvad J.C."/>
            <person name="Nielsen K.L."/>
        </authorList>
    </citation>
    <scope>NUCLEOTIDE SEQUENCE</scope>
    <source>
        <strain evidence="11">IBT 15544</strain>
    </source>
</reference>
<evidence type="ECO:0000259" key="10">
    <source>
        <dbReference type="SMART" id="SM00906"/>
    </source>
</evidence>
<feature type="compositionally biased region" description="Low complexity" evidence="8">
    <location>
        <begin position="554"/>
        <end position="564"/>
    </location>
</feature>
<dbReference type="PANTHER" id="PTHR31313:SF77">
    <property type="entry name" value="ZN(II)2CYS6 TRANSCRIPTION FACTOR (EUROFUNG)"/>
    <property type="match status" value="1"/>
</dbReference>
<gene>
    <name evidence="11" type="ORF">N7498_000026</name>
</gene>
<feature type="domain" description="Zn(2)-C6 fungal-type" evidence="9">
    <location>
        <begin position="11"/>
        <end position="65"/>
    </location>
</feature>
<feature type="region of interest" description="Disordered" evidence="8">
    <location>
        <begin position="230"/>
        <end position="279"/>
    </location>
</feature>
<dbReference type="GeneID" id="83174389"/>
<evidence type="ECO:0000256" key="1">
    <source>
        <dbReference type="ARBA" id="ARBA00004123"/>
    </source>
</evidence>
<evidence type="ECO:0000256" key="8">
    <source>
        <dbReference type="SAM" id="MobiDB-lite"/>
    </source>
</evidence>
<name>A0A9W9NDM9_9EURO</name>
<evidence type="ECO:0000259" key="9">
    <source>
        <dbReference type="SMART" id="SM00066"/>
    </source>
</evidence>
<accession>A0A9W9NDM9</accession>
<evidence type="ECO:0000256" key="7">
    <source>
        <dbReference type="ARBA" id="ARBA00023242"/>
    </source>
</evidence>
<organism evidence="11 12">
    <name type="scientific">Penicillium cinerascens</name>
    <dbReference type="NCBI Taxonomy" id="70096"/>
    <lineage>
        <taxon>Eukaryota</taxon>
        <taxon>Fungi</taxon>
        <taxon>Dikarya</taxon>
        <taxon>Ascomycota</taxon>
        <taxon>Pezizomycotina</taxon>
        <taxon>Eurotiomycetes</taxon>
        <taxon>Eurotiomycetidae</taxon>
        <taxon>Eurotiales</taxon>
        <taxon>Aspergillaceae</taxon>
        <taxon>Penicillium</taxon>
    </lineage>
</organism>
<sequence>MSSMKQYEKRRHATMACVSCRESKVKVFPAPISYSWCDGDIPSCSHCASKNKECLYQAFDKRKLPLRVAIELLSCRVHQLYQFIHENGLRPPKMPDDKDATLQGILDTLGMTEQAVSLIPPPNNATIKPPSMVKHDDYPLPTSTMAPFDVSSEGFGCRSLDQQHTTGLPVTEQGNCLPDSGLSSIPQHNDSSIIALEGDQSALTEDSPGSIFNAWLFDLDFGTHIASSASNMQEQPQQPPQPILRSSPNDDLTIPPTAQAGSTEPVYSDSGSTLFKEPAGTSDIEGLVDEISDRVGILKIGPGGKTRFYGPTSTFNLREMPVSDSYEADQPSYTYHSGSEEEIPAALEDHLLDLYFSWQDPSFHVVDRYIYEEAKEKRNNLEETPFYSEALRNAMCALGSAFEPRYHPTIITFPKTLVEFFGDRSKSILETELDSPCVATVQAMVILSSHEVGNGKDARGWLYSETLLATQGSALRLAFDLALHLDMSSYVSAGIISAADADLRRTVFWAAYIVDHQLGFHLGRPFRTSMEDVTVGKPRQNAGSREHCRWKPCDSSSSASHGSGLLDSKDTISQQLVSLCELMAPCGYILYSTSSISKGTLQELNAKIVAELRKWKATLPPILQIDLDDVTSPYLPHVLLLHMQYHQNIIYAHRPWMSKSHLQPQPPRGPGFTHAREMCIQSAITISKILNMYESRYTLRRINVQAVSITSSAILLLLFAAVLNYPCHSRDDISLYLSTCFRALDEFALSWKSAQRAKDLLVGLQRQWDLRMRSNKLPQRADGVLYSPRKRSKTSGGLHRMAPVSRDTASQIDLYLDPLLMTEAETLCGRNSQDIFLLAPDGGGLNGHSSSYVSDQIQNWLDA</sequence>
<dbReference type="GO" id="GO:0005634">
    <property type="term" value="C:nucleus"/>
    <property type="evidence" value="ECO:0007669"/>
    <property type="project" value="UniProtKB-SubCell"/>
</dbReference>
<feature type="region of interest" description="Disordered" evidence="8">
    <location>
        <begin position="536"/>
        <end position="564"/>
    </location>
</feature>
<evidence type="ECO:0000256" key="4">
    <source>
        <dbReference type="ARBA" id="ARBA00023015"/>
    </source>
</evidence>
<evidence type="ECO:0000256" key="5">
    <source>
        <dbReference type="ARBA" id="ARBA00023125"/>
    </source>
</evidence>
<dbReference type="InterPro" id="IPR036864">
    <property type="entry name" value="Zn2-C6_fun-type_DNA-bd_sf"/>
</dbReference>
<dbReference type="CDD" id="cd12148">
    <property type="entry name" value="fungal_TF_MHR"/>
    <property type="match status" value="1"/>
</dbReference>
<dbReference type="Pfam" id="PF00172">
    <property type="entry name" value="Zn_clus"/>
    <property type="match status" value="1"/>
</dbReference>
<dbReference type="EMBL" id="JAPQKR010000004">
    <property type="protein sequence ID" value="KAJ5217927.1"/>
    <property type="molecule type" value="Genomic_DNA"/>
</dbReference>
<keyword evidence="2" id="KW-0479">Metal-binding</keyword>
<reference evidence="11" key="1">
    <citation type="submission" date="2022-12" db="EMBL/GenBank/DDBJ databases">
        <authorList>
            <person name="Petersen C."/>
        </authorList>
    </citation>
    <scope>NUCLEOTIDE SEQUENCE</scope>
    <source>
        <strain evidence="11">IBT 15544</strain>
    </source>
</reference>
<evidence type="ECO:0000313" key="12">
    <source>
        <dbReference type="Proteomes" id="UP001150904"/>
    </source>
</evidence>
<dbReference type="GO" id="GO:0008270">
    <property type="term" value="F:zinc ion binding"/>
    <property type="evidence" value="ECO:0007669"/>
    <property type="project" value="InterPro"/>
</dbReference>
<keyword evidence="4" id="KW-0805">Transcription regulation</keyword>
<dbReference type="InterPro" id="IPR051615">
    <property type="entry name" value="Transcr_Regulatory_Elem"/>
</dbReference>
<comment type="subcellular location">
    <subcellularLocation>
        <location evidence="1">Nucleus</location>
    </subcellularLocation>
</comment>
<dbReference type="GO" id="GO:0006351">
    <property type="term" value="P:DNA-templated transcription"/>
    <property type="evidence" value="ECO:0007669"/>
    <property type="project" value="InterPro"/>
</dbReference>
<dbReference type="RefSeq" id="XP_058312500.1">
    <property type="nucleotide sequence ID" value="XM_058447089.1"/>
</dbReference>
<dbReference type="GO" id="GO:0003677">
    <property type="term" value="F:DNA binding"/>
    <property type="evidence" value="ECO:0007669"/>
    <property type="project" value="UniProtKB-KW"/>
</dbReference>
<keyword evidence="5" id="KW-0238">DNA-binding</keyword>
<keyword evidence="3" id="KW-0862">Zinc</keyword>
<dbReference type="SMART" id="SM00906">
    <property type="entry name" value="Fungal_trans"/>
    <property type="match status" value="1"/>
</dbReference>
<evidence type="ECO:0000256" key="3">
    <source>
        <dbReference type="ARBA" id="ARBA00022833"/>
    </source>
</evidence>
<dbReference type="PANTHER" id="PTHR31313">
    <property type="entry name" value="TY1 ENHANCER ACTIVATOR"/>
    <property type="match status" value="1"/>
</dbReference>
<comment type="caution">
    <text evidence="11">The sequence shown here is derived from an EMBL/GenBank/DDBJ whole genome shotgun (WGS) entry which is preliminary data.</text>
</comment>
<dbReference type="Proteomes" id="UP001150904">
    <property type="component" value="Unassembled WGS sequence"/>
</dbReference>